<dbReference type="PANTHER" id="PTHR23204">
    <property type="entry name" value="CLEAVAGE AND POLYADENYLATION SPECIFIC FACTOR"/>
    <property type="match status" value="1"/>
</dbReference>
<accession>A0A6G1SF06</accession>
<dbReference type="GO" id="GO:0003723">
    <property type="term" value="F:RNA binding"/>
    <property type="evidence" value="ECO:0007669"/>
    <property type="project" value="UniProtKB-UniRule"/>
</dbReference>
<evidence type="ECO:0000256" key="5">
    <source>
        <dbReference type="SAM" id="MobiDB-lite"/>
    </source>
</evidence>
<dbReference type="SMART" id="SM00360">
    <property type="entry name" value="RRM"/>
    <property type="match status" value="1"/>
</dbReference>
<dbReference type="InterPro" id="IPR034772">
    <property type="entry name" value="CPSF6/7"/>
</dbReference>
<dbReference type="PROSITE" id="PS50102">
    <property type="entry name" value="RRM"/>
    <property type="match status" value="1"/>
</dbReference>
<dbReference type="InterPro" id="IPR000504">
    <property type="entry name" value="RRM_dom"/>
</dbReference>
<dbReference type="GO" id="GO:0005634">
    <property type="term" value="C:nucleus"/>
    <property type="evidence" value="ECO:0007669"/>
    <property type="project" value="UniProtKB-SubCell"/>
</dbReference>
<feature type="region of interest" description="Disordered" evidence="5">
    <location>
        <begin position="275"/>
        <end position="487"/>
    </location>
</feature>
<evidence type="ECO:0000313" key="7">
    <source>
        <dbReference type="EMBL" id="MDE49116.1"/>
    </source>
</evidence>
<feature type="compositionally biased region" description="Basic and acidic residues" evidence="5">
    <location>
        <begin position="446"/>
        <end position="487"/>
    </location>
</feature>
<dbReference type="SUPFAM" id="SSF54928">
    <property type="entry name" value="RNA-binding domain, RBD"/>
    <property type="match status" value="1"/>
</dbReference>
<dbReference type="GO" id="GO:0006397">
    <property type="term" value="P:mRNA processing"/>
    <property type="evidence" value="ECO:0007669"/>
    <property type="project" value="UniProtKB-KW"/>
</dbReference>
<sequence>MADILYAGAGGDVAATEDNANEFYGPGAYGNNNTTSGGLYNSTQVPPRPRYPALYVGNLTWWTTDRDVIDAINSIGVDDVQEVKFFENRNNGQSKGYCVVTFSSDASLQVVMDKLPAKELHGQNPVVVPYNRQNLNLFENPNKPRPPISSTNGPTTHGAGIMGINSITGVHAAAAAANAQVAAATAVANIPYAGVAPTVGATGPVGLGYNQPALGMNALGGTGVPRPFHHTNMRMQMRGPRPAFVPRGTMMGGLNNGPMMASGHQMNRMRFMSQQNWNNNQGGGGGGGYNSAANRVGPQMNPDISNRLGVAGGVVNKQDDSSSDMMGSSSYYNSHHSNSQSDHYRGDMRDHRDHREPRDERDVRRLDDRPSRLDDRSLRHDDRIRDDRSSKQDDRMDRVRRDDRSSRKVEDDRSGSRRSDERRDRDDRSSRREEKSSSRHHRERSHRSNDRARSRSRSKDRSRDGKERRDRDRDRDRERDRDRRERY</sequence>
<dbReference type="InterPro" id="IPR012677">
    <property type="entry name" value="Nucleotide-bd_a/b_plait_sf"/>
</dbReference>
<dbReference type="CDD" id="cd12643">
    <property type="entry name" value="RRM_CFIm68"/>
    <property type="match status" value="1"/>
</dbReference>
<keyword evidence="3 4" id="KW-0694">RNA-binding</keyword>
<feature type="domain" description="RRM" evidence="6">
    <location>
        <begin position="52"/>
        <end position="133"/>
    </location>
</feature>
<evidence type="ECO:0000256" key="1">
    <source>
        <dbReference type="ARBA" id="ARBA00006265"/>
    </source>
</evidence>
<comment type="similarity">
    <text evidence="1">Belongs to the RRM CPSF6/7 family.</text>
</comment>
<name>A0A6G1SF06_9ACAR</name>
<feature type="compositionally biased region" description="Low complexity" evidence="5">
    <location>
        <begin position="323"/>
        <end position="339"/>
    </location>
</feature>
<reference evidence="7" key="1">
    <citation type="submission" date="2018-10" db="EMBL/GenBank/DDBJ databases">
        <title>Transcriptome assembly of Aceria tosichella (Wheat curl mite) Type 2.</title>
        <authorList>
            <person name="Scully E.D."/>
            <person name="Geib S.M."/>
            <person name="Palmer N.A."/>
            <person name="Gupta A.K."/>
            <person name="Sarath G."/>
            <person name="Tatineni S."/>
        </authorList>
    </citation>
    <scope>NUCLEOTIDE SEQUENCE</scope>
    <source>
        <strain evidence="7">LincolnNE</strain>
    </source>
</reference>
<dbReference type="Gene3D" id="3.30.70.330">
    <property type="match status" value="1"/>
</dbReference>
<dbReference type="EMBL" id="GGYP01004345">
    <property type="protein sequence ID" value="MDE49116.1"/>
    <property type="molecule type" value="Transcribed_RNA"/>
</dbReference>
<protein>
    <recommendedName>
        <fullName evidence="2">Cleavage and polyadenylation specificity factor subunit 6</fullName>
    </recommendedName>
</protein>
<gene>
    <name evidence="7" type="ORF">g.9761</name>
</gene>
<proteinExistence type="inferred from homology"/>
<dbReference type="Pfam" id="PF00076">
    <property type="entry name" value="RRM_1"/>
    <property type="match status" value="1"/>
</dbReference>
<evidence type="ECO:0000256" key="2">
    <source>
        <dbReference type="ARBA" id="ARBA00016259"/>
    </source>
</evidence>
<evidence type="ECO:0000259" key="6">
    <source>
        <dbReference type="PROSITE" id="PS50102"/>
    </source>
</evidence>
<dbReference type="AlphaFoldDB" id="A0A6G1SF06"/>
<dbReference type="InterPro" id="IPR034769">
    <property type="entry name" value="CPSF6_RRM"/>
</dbReference>
<organism evidence="7">
    <name type="scientific">Aceria tosichella</name>
    <name type="common">wheat curl mite</name>
    <dbReference type="NCBI Taxonomy" id="561515"/>
    <lineage>
        <taxon>Eukaryota</taxon>
        <taxon>Metazoa</taxon>
        <taxon>Ecdysozoa</taxon>
        <taxon>Arthropoda</taxon>
        <taxon>Chelicerata</taxon>
        <taxon>Arachnida</taxon>
        <taxon>Acari</taxon>
        <taxon>Acariformes</taxon>
        <taxon>Trombidiformes</taxon>
        <taxon>Prostigmata</taxon>
        <taxon>Eupodina</taxon>
        <taxon>Eriophyoidea</taxon>
        <taxon>Eriophyidae</taxon>
        <taxon>Eriophyinae</taxon>
        <taxon>Aceriini</taxon>
        <taxon>Aceria</taxon>
    </lineage>
</organism>
<dbReference type="InterPro" id="IPR035979">
    <property type="entry name" value="RBD_domain_sf"/>
</dbReference>
<feature type="compositionally biased region" description="Basic and acidic residues" evidence="5">
    <location>
        <begin position="342"/>
        <end position="437"/>
    </location>
</feature>
<evidence type="ECO:0000256" key="4">
    <source>
        <dbReference type="PROSITE-ProRule" id="PRU00176"/>
    </source>
</evidence>
<evidence type="ECO:0000256" key="3">
    <source>
        <dbReference type="ARBA" id="ARBA00022884"/>
    </source>
</evidence>